<evidence type="ECO:0000256" key="5">
    <source>
        <dbReference type="ARBA" id="ARBA00022692"/>
    </source>
</evidence>
<evidence type="ECO:0000256" key="9">
    <source>
        <dbReference type="SAM" id="Phobius"/>
    </source>
</evidence>
<keyword evidence="11" id="KW-1185">Reference proteome</keyword>
<feature type="transmembrane region" description="Helical" evidence="9">
    <location>
        <begin position="362"/>
        <end position="380"/>
    </location>
</feature>
<dbReference type="GO" id="GO:0010041">
    <property type="term" value="P:response to iron(III) ion"/>
    <property type="evidence" value="ECO:0007669"/>
    <property type="project" value="TreeGrafter"/>
</dbReference>
<evidence type="ECO:0000256" key="3">
    <source>
        <dbReference type="ARBA" id="ARBA00022676"/>
    </source>
</evidence>
<evidence type="ECO:0000256" key="1">
    <source>
        <dbReference type="ARBA" id="ARBA00004651"/>
    </source>
</evidence>
<evidence type="ECO:0000256" key="4">
    <source>
        <dbReference type="ARBA" id="ARBA00022679"/>
    </source>
</evidence>
<protein>
    <submittedName>
        <fullName evidence="10">Glycosyltransferase family 39 protein</fullName>
    </submittedName>
</protein>
<comment type="subcellular location">
    <subcellularLocation>
        <location evidence="1">Cell membrane</location>
        <topology evidence="1">Multi-pass membrane protein</topology>
    </subcellularLocation>
</comment>
<feature type="transmembrane region" description="Helical" evidence="9">
    <location>
        <begin position="142"/>
        <end position="163"/>
    </location>
</feature>
<dbReference type="GO" id="GO:0009103">
    <property type="term" value="P:lipopolysaccharide biosynthetic process"/>
    <property type="evidence" value="ECO:0007669"/>
    <property type="project" value="UniProtKB-ARBA"/>
</dbReference>
<evidence type="ECO:0000256" key="8">
    <source>
        <dbReference type="SAM" id="MobiDB-lite"/>
    </source>
</evidence>
<keyword evidence="5 9" id="KW-0812">Transmembrane</keyword>
<keyword evidence="2" id="KW-1003">Cell membrane</keyword>
<dbReference type="EMBL" id="CP043504">
    <property type="protein sequence ID" value="QEO08629.1"/>
    <property type="molecule type" value="Genomic_DNA"/>
</dbReference>
<feature type="transmembrane region" description="Helical" evidence="9">
    <location>
        <begin position="267"/>
        <end position="286"/>
    </location>
</feature>
<evidence type="ECO:0000256" key="6">
    <source>
        <dbReference type="ARBA" id="ARBA00022989"/>
    </source>
</evidence>
<accession>A0A5C1Y5P4</accession>
<keyword evidence="3" id="KW-0328">Glycosyltransferase</keyword>
<sequence length="540" mass="58634">MSARPRRCSASPPTPRSRRCSTRSSRGSRTRSPKGPSEVSTGLAARSWAFLTSPRATWWLVGALVAVGSLIRIPQLGHTLAEAYAFRQTQTAFVAREYSEHGIDLFRTPLPVFGPDADVPMEFPLWQGIAALFMMAGQPADVAVRTLALLSFQLCAVLLAVLVRRWHGAAAAVVSVGLLQFLPFGLLWGAASLIDFFSVALSLLMVIGIDAWFERRHLPWLAVGSAAAVLAFLVKVTTVPSWGLLLVVSLVLMLRARGWVGSWRRLLAGLIGPVAGFAAALAWTAYADAVKRAEPLTQFLTSSQLRDWNFGTLSQRVEADGYWTILGRLAGEIAGPMLFGLAIAVAAAIFQSRFEDRLRSLGWLLVAVSAPLVFFNLYVVHSYYLIAIYPAIVAAMAVGGVWLLRTLRVQRWQRVALAALATGVLFAGTVLSPQGHANVAQWARGNAEPALSRLLAERTPEGSPVIIVGCDWDPSFLYYAQRAGMMFRGSDAGDTWSRHDIGAYAALYNCRPDLDPADYLPAGVVAVGTDDPGLYRLEQR</sequence>
<dbReference type="GO" id="GO:0016763">
    <property type="term" value="F:pentosyltransferase activity"/>
    <property type="evidence" value="ECO:0007669"/>
    <property type="project" value="TreeGrafter"/>
</dbReference>
<feature type="transmembrane region" description="Helical" evidence="9">
    <location>
        <begin position="196"/>
        <end position="213"/>
    </location>
</feature>
<feature type="compositionally biased region" description="Basic residues" evidence="8">
    <location>
        <begin position="16"/>
        <end position="32"/>
    </location>
</feature>
<dbReference type="Proteomes" id="UP000322159">
    <property type="component" value="Chromosome"/>
</dbReference>
<keyword evidence="6 9" id="KW-1133">Transmembrane helix</keyword>
<proteinExistence type="predicted"/>
<reference evidence="10 11" key="1">
    <citation type="submission" date="2019-09" db="EMBL/GenBank/DDBJ databases">
        <title>Genome sequencing of strain KACC 19322.</title>
        <authorList>
            <person name="Heo J."/>
            <person name="Kim S.-J."/>
            <person name="Kim J.-S."/>
            <person name="Hong S.-B."/>
            <person name="Kwon S.-W."/>
        </authorList>
    </citation>
    <scope>NUCLEOTIDE SEQUENCE [LARGE SCALE GENOMIC DNA]</scope>
    <source>
        <strain evidence="10 11">KACC 19322</strain>
    </source>
</reference>
<name>A0A5C1Y5P4_9MICO</name>
<dbReference type="PANTHER" id="PTHR33908">
    <property type="entry name" value="MANNOSYLTRANSFERASE YKCB-RELATED"/>
    <property type="match status" value="1"/>
</dbReference>
<gene>
    <name evidence="10" type="ORF">FLP23_00435</name>
</gene>
<evidence type="ECO:0000256" key="7">
    <source>
        <dbReference type="ARBA" id="ARBA00023136"/>
    </source>
</evidence>
<evidence type="ECO:0000313" key="11">
    <source>
        <dbReference type="Proteomes" id="UP000322159"/>
    </source>
</evidence>
<keyword evidence="4 10" id="KW-0808">Transferase</keyword>
<feature type="transmembrane region" description="Helical" evidence="9">
    <location>
        <begin position="170"/>
        <end position="190"/>
    </location>
</feature>
<feature type="region of interest" description="Disordered" evidence="8">
    <location>
        <begin position="1"/>
        <end position="40"/>
    </location>
</feature>
<keyword evidence="7 9" id="KW-0472">Membrane</keyword>
<dbReference type="AlphaFoldDB" id="A0A5C1Y5P4"/>
<evidence type="ECO:0000313" key="10">
    <source>
        <dbReference type="EMBL" id="QEO08629.1"/>
    </source>
</evidence>
<feature type="transmembrane region" description="Helical" evidence="9">
    <location>
        <begin position="333"/>
        <end position="350"/>
    </location>
</feature>
<dbReference type="PANTHER" id="PTHR33908:SF3">
    <property type="entry name" value="UNDECAPRENYL PHOSPHATE-ALPHA-4-AMINO-4-DEOXY-L-ARABINOSE ARABINOSYL TRANSFERASE"/>
    <property type="match status" value="1"/>
</dbReference>
<feature type="transmembrane region" description="Helical" evidence="9">
    <location>
        <begin position="386"/>
        <end position="404"/>
    </location>
</feature>
<organism evidence="10 11">
    <name type="scientific">Protaetiibacter larvae</name>
    <dbReference type="NCBI Taxonomy" id="2592654"/>
    <lineage>
        <taxon>Bacteria</taxon>
        <taxon>Bacillati</taxon>
        <taxon>Actinomycetota</taxon>
        <taxon>Actinomycetes</taxon>
        <taxon>Micrococcales</taxon>
        <taxon>Microbacteriaceae</taxon>
        <taxon>Protaetiibacter</taxon>
    </lineage>
</organism>
<dbReference type="KEGG" id="lyk:FLP23_00435"/>
<dbReference type="GO" id="GO:0005886">
    <property type="term" value="C:plasma membrane"/>
    <property type="evidence" value="ECO:0007669"/>
    <property type="project" value="UniProtKB-SubCell"/>
</dbReference>
<dbReference type="InterPro" id="IPR050297">
    <property type="entry name" value="LipidA_mod_glycosyltrf_83"/>
</dbReference>
<dbReference type="OrthoDB" id="4680035at2"/>
<evidence type="ECO:0000256" key="2">
    <source>
        <dbReference type="ARBA" id="ARBA00022475"/>
    </source>
</evidence>